<protein>
    <submittedName>
        <fullName evidence="2">Uncharacterized protein</fullName>
    </submittedName>
</protein>
<feature type="region of interest" description="Disordered" evidence="1">
    <location>
        <begin position="1"/>
        <end position="26"/>
    </location>
</feature>
<dbReference type="Proteomes" id="UP001189429">
    <property type="component" value="Unassembled WGS sequence"/>
</dbReference>
<keyword evidence="3" id="KW-1185">Reference proteome</keyword>
<gene>
    <name evidence="2" type="ORF">PCOR1329_LOCUS23588</name>
</gene>
<feature type="region of interest" description="Disordered" evidence="1">
    <location>
        <begin position="161"/>
        <end position="181"/>
    </location>
</feature>
<proteinExistence type="predicted"/>
<dbReference type="EMBL" id="CAUYUJ010008011">
    <property type="protein sequence ID" value="CAK0822615.1"/>
    <property type="molecule type" value="Genomic_DNA"/>
</dbReference>
<feature type="non-terminal residue" evidence="2">
    <location>
        <position position="1"/>
    </location>
</feature>
<sequence length="233" mass="25337">PTWPRPGRRPPPRSGPWAARRRRGGVGAGMAARASSAALRDIDPARIARLKTFFARASVATRLLQSRLALPIAYPFNSAMLREGSGNVGALNPKDWKDSEIQRGLAHVTPIVTGMAKVAPLLKAAQALAHVRGGGTRHVAQDPAEASEETDIRIDHMRPQRLFGSGYGRGPGTKNTKTGKGYGWDDVCSGTNVDSPMNRMTVDPWDDTPELHRLKGRKFVSKTKWDKNKSGSQ</sequence>
<name>A0ABN9RTI1_9DINO</name>
<reference evidence="2" key="1">
    <citation type="submission" date="2023-10" db="EMBL/GenBank/DDBJ databases">
        <authorList>
            <person name="Chen Y."/>
            <person name="Shah S."/>
            <person name="Dougan E. K."/>
            <person name="Thang M."/>
            <person name="Chan C."/>
        </authorList>
    </citation>
    <scope>NUCLEOTIDE SEQUENCE [LARGE SCALE GENOMIC DNA]</scope>
</reference>
<accession>A0ABN9RTI1</accession>
<feature type="compositionally biased region" description="Basic residues" evidence="1">
    <location>
        <begin position="1"/>
        <end position="11"/>
    </location>
</feature>
<organism evidence="2 3">
    <name type="scientific">Prorocentrum cordatum</name>
    <dbReference type="NCBI Taxonomy" id="2364126"/>
    <lineage>
        <taxon>Eukaryota</taxon>
        <taxon>Sar</taxon>
        <taxon>Alveolata</taxon>
        <taxon>Dinophyceae</taxon>
        <taxon>Prorocentrales</taxon>
        <taxon>Prorocentraceae</taxon>
        <taxon>Prorocentrum</taxon>
    </lineage>
</organism>
<evidence type="ECO:0000313" key="2">
    <source>
        <dbReference type="EMBL" id="CAK0822615.1"/>
    </source>
</evidence>
<evidence type="ECO:0000313" key="3">
    <source>
        <dbReference type="Proteomes" id="UP001189429"/>
    </source>
</evidence>
<evidence type="ECO:0000256" key="1">
    <source>
        <dbReference type="SAM" id="MobiDB-lite"/>
    </source>
</evidence>
<comment type="caution">
    <text evidence="2">The sequence shown here is derived from an EMBL/GenBank/DDBJ whole genome shotgun (WGS) entry which is preliminary data.</text>
</comment>